<evidence type="ECO:0000313" key="4">
    <source>
        <dbReference type="Proteomes" id="UP000024635"/>
    </source>
</evidence>
<proteinExistence type="predicted"/>
<keyword evidence="2" id="KW-0472">Membrane</keyword>
<comment type="caution">
    <text evidence="3">The sequence shown here is derived from an EMBL/GenBank/DDBJ whole genome shotgun (WGS) entry which is preliminary data.</text>
</comment>
<feature type="transmembrane region" description="Helical" evidence="2">
    <location>
        <begin position="138"/>
        <end position="163"/>
    </location>
</feature>
<keyword evidence="2" id="KW-0812">Transmembrane</keyword>
<protein>
    <submittedName>
        <fullName evidence="3">Uncharacterized protein</fullName>
    </submittedName>
</protein>
<dbReference type="AlphaFoldDB" id="A0A016W6W5"/>
<accession>A0A016W6W5</accession>
<organism evidence="3 4">
    <name type="scientific">Ancylostoma ceylanicum</name>
    <dbReference type="NCBI Taxonomy" id="53326"/>
    <lineage>
        <taxon>Eukaryota</taxon>
        <taxon>Metazoa</taxon>
        <taxon>Ecdysozoa</taxon>
        <taxon>Nematoda</taxon>
        <taxon>Chromadorea</taxon>
        <taxon>Rhabditida</taxon>
        <taxon>Rhabditina</taxon>
        <taxon>Rhabditomorpha</taxon>
        <taxon>Strongyloidea</taxon>
        <taxon>Ancylostomatidae</taxon>
        <taxon>Ancylostomatinae</taxon>
        <taxon>Ancylostoma</taxon>
    </lineage>
</organism>
<keyword evidence="2" id="KW-1133">Transmembrane helix</keyword>
<sequence>MRSGDNCEGTWRNFFRLSGVGAPRFWVHSQIPQASPTQKATSKPTSPGLLTKTAARTSPPKATNKPSAPGKPLSPTTQRTTSKVVGNSPSEQETTEMAEKAEAVTKEDGADTNVVNMPQQKPQNLGNYDTSDRTKADMFIFVIIALGTVIAICIIVPAVIYVIKHKKTDWKKKKSSRKPNAKTPQNRLAKHQPFESERVAHLCHNFSSLGLLMQCKQLESL</sequence>
<feature type="compositionally biased region" description="Basic residues" evidence="1">
    <location>
        <begin position="171"/>
        <end position="180"/>
    </location>
</feature>
<feature type="compositionally biased region" description="Polar residues" evidence="1">
    <location>
        <begin position="31"/>
        <end position="45"/>
    </location>
</feature>
<gene>
    <name evidence="3" type="primary">Acey_s1070.g3533</name>
    <name evidence="3" type="ORF">Y032_1070g3533</name>
</gene>
<reference evidence="4" key="1">
    <citation type="journal article" date="2015" name="Nat. Genet.">
        <title>The genome and transcriptome of the zoonotic hookworm Ancylostoma ceylanicum identify infection-specific gene families.</title>
        <authorList>
            <person name="Schwarz E.M."/>
            <person name="Hu Y."/>
            <person name="Antoshechkin I."/>
            <person name="Miller M.M."/>
            <person name="Sternberg P.W."/>
            <person name="Aroian R.V."/>
        </authorList>
    </citation>
    <scope>NUCLEOTIDE SEQUENCE</scope>
    <source>
        <strain evidence="4">HY135</strain>
    </source>
</reference>
<feature type="compositionally biased region" description="Polar residues" evidence="1">
    <location>
        <begin position="74"/>
        <end position="92"/>
    </location>
</feature>
<dbReference type="Proteomes" id="UP000024635">
    <property type="component" value="Unassembled WGS sequence"/>
</dbReference>
<evidence type="ECO:0000256" key="1">
    <source>
        <dbReference type="SAM" id="MobiDB-lite"/>
    </source>
</evidence>
<feature type="compositionally biased region" description="Basic and acidic residues" evidence="1">
    <location>
        <begin position="97"/>
        <end position="109"/>
    </location>
</feature>
<name>A0A016W6W5_9BILA</name>
<feature type="region of interest" description="Disordered" evidence="1">
    <location>
        <begin position="171"/>
        <end position="191"/>
    </location>
</feature>
<feature type="compositionally biased region" description="Polar residues" evidence="1">
    <location>
        <begin position="113"/>
        <end position="129"/>
    </location>
</feature>
<dbReference type="EMBL" id="JARK01000670">
    <property type="protein sequence ID" value="EYC35385.1"/>
    <property type="molecule type" value="Genomic_DNA"/>
</dbReference>
<feature type="compositionally biased region" description="Polar residues" evidence="1">
    <location>
        <begin position="54"/>
        <end position="66"/>
    </location>
</feature>
<feature type="region of interest" description="Disordered" evidence="1">
    <location>
        <begin position="31"/>
        <end position="130"/>
    </location>
</feature>
<keyword evidence="4" id="KW-1185">Reference proteome</keyword>
<evidence type="ECO:0000256" key="2">
    <source>
        <dbReference type="SAM" id="Phobius"/>
    </source>
</evidence>
<evidence type="ECO:0000313" key="3">
    <source>
        <dbReference type="EMBL" id="EYC35385.1"/>
    </source>
</evidence>